<dbReference type="AlphaFoldDB" id="A0A0N0IYJ6"/>
<name>A0A0N0IYJ6_CHRID</name>
<dbReference type="Proteomes" id="UP000037953">
    <property type="component" value="Unassembled WGS sequence"/>
</dbReference>
<comment type="caution">
    <text evidence="1">The sequence shown here is derived from an EMBL/GenBank/DDBJ whole genome shotgun (WGS) entry which is preliminary data.</text>
</comment>
<protein>
    <recommendedName>
        <fullName evidence="3">DUF1963 domain-containing protein</fullName>
    </recommendedName>
</protein>
<sequence length="240" mass="27511">MDIRIQEIKDKIEIPATEFITGGFRPENTIEESWIGRVTAYAEHEEIPLDQNGDQMMPLLQLYLPNQPFVPELLKKTKLLTVFITYRFPKPLEKMGPNWVIREYENLDDFVIKDLNNPESYLKPFPLRSQLVSKDAPLWDGGGLEDLPGDIQRQIINLEKERVIGSYFDIIQHCYSTKLGGYPSFCQPGIGIKDGFGKGFEYVFQISSDGKAGLNVIDSGSLMFAKNSKTGEWSMYYDFY</sequence>
<evidence type="ECO:0008006" key="3">
    <source>
        <dbReference type="Google" id="ProtNLM"/>
    </source>
</evidence>
<dbReference type="EMBL" id="LJOD01000001">
    <property type="protein sequence ID" value="KPE53174.1"/>
    <property type="molecule type" value="Genomic_DNA"/>
</dbReference>
<dbReference type="RefSeq" id="WP_062696752.1">
    <property type="nucleotide sequence ID" value="NZ_LJOD01000001.1"/>
</dbReference>
<organism evidence="1 2">
    <name type="scientific">Chryseobacterium indologenes</name>
    <name type="common">Flavobacterium indologenes</name>
    <dbReference type="NCBI Taxonomy" id="253"/>
    <lineage>
        <taxon>Bacteria</taxon>
        <taxon>Pseudomonadati</taxon>
        <taxon>Bacteroidota</taxon>
        <taxon>Flavobacteriia</taxon>
        <taxon>Flavobacteriales</taxon>
        <taxon>Weeksellaceae</taxon>
        <taxon>Chryseobacterium group</taxon>
        <taxon>Chryseobacterium</taxon>
    </lineage>
</organism>
<dbReference type="SUPFAM" id="SSF103032">
    <property type="entry name" value="Hypothetical protein YwqG"/>
    <property type="match status" value="1"/>
</dbReference>
<dbReference type="Gene3D" id="2.30.320.10">
    <property type="entry name" value="YwqG-like"/>
    <property type="match status" value="1"/>
</dbReference>
<dbReference type="OrthoDB" id="8792814at2"/>
<reference evidence="1 2" key="1">
    <citation type="journal article" date="2015" name="Genom Data">
        <title>Draft genome sequence of a multidrug-resistant Chryseobacterium indologenes isolate from Malaysia.</title>
        <authorList>
            <person name="Yu C.Y."/>
            <person name="Ang G.Y."/>
            <person name="Cheng H.J."/>
            <person name="Cheong Y.M."/>
            <person name="Yin W.F."/>
            <person name="Chan K.G."/>
        </authorList>
    </citation>
    <scope>NUCLEOTIDE SEQUENCE [LARGE SCALE GENOMIC DNA]</scope>
    <source>
        <strain evidence="1 2">CI_885</strain>
    </source>
</reference>
<dbReference type="InterPro" id="IPR035948">
    <property type="entry name" value="YwqG-like_sf"/>
</dbReference>
<proteinExistence type="predicted"/>
<evidence type="ECO:0000313" key="1">
    <source>
        <dbReference type="EMBL" id="KPE53174.1"/>
    </source>
</evidence>
<gene>
    <name evidence="1" type="ORF">AOB46_04120</name>
</gene>
<accession>A0A0N0IYJ6</accession>
<evidence type="ECO:0000313" key="2">
    <source>
        <dbReference type="Proteomes" id="UP000037953"/>
    </source>
</evidence>
<reference evidence="2" key="2">
    <citation type="submission" date="2015-09" db="EMBL/GenBank/DDBJ databases">
        <title>Draft genome sequence of a multidrug-resistant Chryseobacterium indologenes isolate from Malaysia.</title>
        <authorList>
            <person name="Yu C.Y."/>
            <person name="Ang G.Y."/>
            <person name="Chan K.-G."/>
        </authorList>
    </citation>
    <scope>NUCLEOTIDE SEQUENCE [LARGE SCALE GENOMIC DNA]</scope>
    <source>
        <strain evidence="2">CI_885</strain>
    </source>
</reference>
<dbReference type="PATRIC" id="fig|253.9.peg.874"/>